<dbReference type="GO" id="GO:0046872">
    <property type="term" value="F:metal ion binding"/>
    <property type="evidence" value="ECO:0007669"/>
    <property type="project" value="UniProtKB-KW"/>
</dbReference>
<feature type="region of interest" description="Disordered" evidence="4">
    <location>
        <begin position="24"/>
        <end position="103"/>
    </location>
</feature>
<organism evidence="5 6">
    <name type="scientific">Caenorhabditis elegans</name>
    <dbReference type="NCBI Taxonomy" id="6239"/>
    <lineage>
        <taxon>Eukaryota</taxon>
        <taxon>Metazoa</taxon>
        <taxon>Ecdysozoa</taxon>
        <taxon>Nematoda</taxon>
        <taxon>Chromadorea</taxon>
        <taxon>Rhabditida</taxon>
        <taxon>Rhabditina</taxon>
        <taxon>Rhabditomorpha</taxon>
        <taxon>Rhabditoidea</taxon>
        <taxon>Rhabditidae</taxon>
        <taxon>Peloderinae</taxon>
        <taxon>Caenorhabditis</taxon>
    </lineage>
</organism>
<evidence type="ECO:0000256" key="2">
    <source>
        <dbReference type="ARBA" id="ARBA00022723"/>
    </source>
</evidence>
<feature type="compositionally biased region" description="Low complexity" evidence="4">
    <location>
        <begin position="28"/>
        <end position="39"/>
    </location>
</feature>
<dbReference type="RefSeq" id="NP_509275.2">
    <property type="nucleotide sequence ID" value="NM_076874.8"/>
</dbReference>
<keyword evidence="2" id="KW-0479">Metal-binding</keyword>
<accession>Q9GYP4</accession>
<dbReference type="GO" id="GO:0015671">
    <property type="term" value="P:oxygen transport"/>
    <property type="evidence" value="ECO:0000318"/>
    <property type="project" value="GO_Central"/>
</dbReference>
<dbReference type="GeneID" id="185848"/>
<dbReference type="HOGENOM" id="CLU_872181_0_0_1"/>
<dbReference type="UCSC" id="F46C8.7">
    <property type="organism name" value="c. elegans"/>
</dbReference>
<feature type="compositionally biased region" description="Low complexity" evidence="4">
    <location>
        <begin position="367"/>
        <end position="379"/>
    </location>
</feature>
<dbReference type="GO" id="GO:0001666">
    <property type="term" value="P:response to hypoxia"/>
    <property type="evidence" value="ECO:0000318"/>
    <property type="project" value="GO_Central"/>
</dbReference>
<dbReference type="STRING" id="6239.F46C8.7a.1"/>
<dbReference type="GO" id="GO:0019825">
    <property type="term" value="F:oxygen binding"/>
    <property type="evidence" value="ECO:0000318"/>
    <property type="project" value="GO_Central"/>
</dbReference>
<dbReference type="InParanoid" id="Q9GYP4"/>
<dbReference type="CTD" id="185848"/>
<dbReference type="SUPFAM" id="SSF46458">
    <property type="entry name" value="Globin-like"/>
    <property type="match status" value="1"/>
</dbReference>
<dbReference type="PANTHER" id="PTHR46458">
    <property type="entry name" value="BLR2807 PROTEIN"/>
    <property type="match status" value="1"/>
</dbReference>
<reference evidence="5 6" key="1">
    <citation type="journal article" date="1998" name="Science">
        <title>Genome sequence of the nematode C. elegans: a platform for investigating biology.</title>
        <authorList>
            <consortium name="The C. elegans sequencing consortium"/>
            <person name="Sulson J.E."/>
            <person name="Waterston R."/>
        </authorList>
    </citation>
    <scope>NUCLEOTIDE SEQUENCE [LARGE SCALE GENOMIC DNA]</scope>
    <source>
        <strain evidence="5 6">Bristol N2</strain>
    </source>
</reference>
<dbReference type="AGR" id="WB:WBGene00018486"/>
<keyword evidence="6" id="KW-1185">Reference proteome</keyword>
<dbReference type="EMBL" id="BX284606">
    <property type="protein sequence ID" value="CCD71296.2"/>
    <property type="molecule type" value="Genomic_DNA"/>
</dbReference>
<dbReference type="PANTHER" id="PTHR46458:SF18">
    <property type="entry name" value="GLOBIN DOMAIN-CONTAINING PROTEIN"/>
    <property type="match status" value="1"/>
</dbReference>
<dbReference type="InterPro" id="IPR012292">
    <property type="entry name" value="Globin/Proto"/>
</dbReference>
<evidence type="ECO:0000256" key="3">
    <source>
        <dbReference type="ARBA" id="ARBA00023004"/>
    </source>
</evidence>
<dbReference type="KEGG" id="cel:CELE_F46C8.7"/>
<dbReference type="Gene3D" id="1.10.490.10">
    <property type="entry name" value="Globins"/>
    <property type="match status" value="1"/>
</dbReference>
<dbReference type="FunCoup" id="Q9GYP4">
    <property type="interactions" value="83"/>
</dbReference>
<dbReference type="InterPro" id="IPR044399">
    <property type="entry name" value="Mb-like_M"/>
</dbReference>
<dbReference type="OMA" id="LAGNYWE"/>
<dbReference type="OrthoDB" id="5841536at2759"/>
<dbReference type="Proteomes" id="UP000001940">
    <property type="component" value="Chromosome X"/>
</dbReference>
<dbReference type="GO" id="GO:0005344">
    <property type="term" value="F:oxygen carrier activity"/>
    <property type="evidence" value="ECO:0000318"/>
    <property type="project" value="GO_Central"/>
</dbReference>
<keyword evidence="1" id="KW-0349">Heme</keyword>
<dbReference type="AlphaFoldDB" id="Q9GYP4"/>
<dbReference type="InterPro" id="IPR009050">
    <property type="entry name" value="Globin-like_sf"/>
</dbReference>
<feature type="compositionally biased region" description="Low complexity" evidence="4">
    <location>
        <begin position="308"/>
        <end position="335"/>
    </location>
</feature>
<sequence>MFLIAKIVRGRRLLHELEKQEKDEHLAADAAAQSNAQANWRGSESSPTGDDRGGESSQFRPKRSRTVRKKTGGGSVDSNMEDGKQARKSSSMPSIYDLQQQAAPPTPALKHYIYDTRLSKIQKRAIRFTWHRLQTRNGGKRVENVFEEVFDKLVKNLPNIRDMFSTRMFLCAMSRGTTSTLRDHSKNCVKMIDSVIKNFDVEKSKRTDTSSENDPRVIGRAHSILKPYGLAGNYWEKFGEVMIDVVLAQEAVRDLPGAGQAWVIFTACLVDQMRAGFDENRKTDHEAQMKKNTVLHHATQQLLEDNVASTSATTASSGNGECSSSNQPSTSSNQPLACPFARMSLTPKDARVIESLSGSGGSGSSGNGDISDLSGTIYL</sequence>
<evidence type="ECO:0000313" key="5">
    <source>
        <dbReference type="EMBL" id="CCD71296.2"/>
    </source>
</evidence>
<name>Q9GYP4_CAEEL</name>
<feature type="region of interest" description="Disordered" evidence="4">
    <location>
        <begin position="308"/>
        <end position="337"/>
    </location>
</feature>
<dbReference type="GO" id="GO:0020037">
    <property type="term" value="F:heme binding"/>
    <property type="evidence" value="ECO:0007669"/>
    <property type="project" value="InterPro"/>
</dbReference>
<dbReference type="WormBase" id="F46C8.7a">
    <property type="protein sequence ID" value="CE50493"/>
    <property type="gene ID" value="WBGene00018486"/>
    <property type="gene designation" value="glb-16"/>
</dbReference>
<feature type="compositionally biased region" description="Basic residues" evidence="4">
    <location>
        <begin position="60"/>
        <end position="71"/>
    </location>
</feature>
<evidence type="ECO:0000256" key="4">
    <source>
        <dbReference type="SAM" id="MobiDB-lite"/>
    </source>
</evidence>
<gene>
    <name evidence="5 7" type="primary">glb-16</name>
    <name evidence="5" type="ORF">CELE_F46C8.7</name>
    <name evidence="7" type="ORF">F46C8.7</name>
</gene>
<proteinExistence type="predicted"/>
<dbReference type="PIR" id="T34268">
    <property type="entry name" value="T34268"/>
</dbReference>
<dbReference type="PaxDb" id="6239-F46C8.7"/>
<evidence type="ECO:0000313" key="7">
    <source>
        <dbReference type="WormBase" id="F46C8.7a"/>
    </source>
</evidence>
<dbReference type="Bgee" id="WBGene00018486">
    <property type="expression patterns" value="Expressed in larva and 3 other cell types or tissues"/>
</dbReference>
<evidence type="ECO:0000313" key="6">
    <source>
        <dbReference type="Proteomes" id="UP000001940"/>
    </source>
</evidence>
<dbReference type="InterPro" id="IPR050532">
    <property type="entry name" value="Globin-like_OT"/>
</dbReference>
<protein>
    <submittedName>
        <fullName evidence="5">GLOBIN domain-containing protein</fullName>
    </submittedName>
</protein>
<dbReference type="eggNOG" id="KOG3378">
    <property type="taxonomic scope" value="Eukaryota"/>
</dbReference>
<evidence type="ECO:0000256" key="1">
    <source>
        <dbReference type="ARBA" id="ARBA00022617"/>
    </source>
</evidence>
<dbReference type="CDD" id="cd01040">
    <property type="entry name" value="Mb-like"/>
    <property type="match status" value="1"/>
</dbReference>
<feature type="compositionally biased region" description="Polar residues" evidence="4">
    <location>
        <begin position="88"/>
        <end position="103"/>
    </location>
</feature>
<dbReference type="SMR" id="Q9GYP4"/>
<keyword evidence="3" id="KW-0408">Iron</keyword>
<feature type="region of interest" description="Disordered" evidence="4">
    <location>
        <begin position="354"/>
        <end position="379"/>
    </location>
</feature>